<name>A0A0W0FDA2_MONRR</name>
<dbReference type="Proteomes" id="UP000054988">
    <property type="component" value="Unassembled WGS sequence"/>
</dbReference>
<accession>A0A0W0FDA2</accession>
<dbReference type="EMBL" id="LATX01002097">
    <property type="protein sequence ID" value="KTB34278.1"/>
    <property type="molecule type" value="Genomic_DNA"/>
</dbReference>
<evidence type="ECO:0000313" key="2">
    <source>
        <dbReference type="Proteomes" id="UP000054988"/>
    </source>
</evidence>
<evidence type="ECO:0000313" key="1">
    <source>
        <dbReference type="EMBL" id="KTB34278.1"/>
    </source>
</evidence>
<dbReference type="AlphaFoldDB" id="A0A0W0FDA2"/>
<dbReference type="InterPro" id="IPR036397">
    <property type="entry name" value="RNaseH_sf"/>
</dbReference>
<gene>
    <name evidence="1" type="ORF">WG66_13143</name>
</gene>
<dbReference type="GO" id="GO:0003676">
    <property type="term" value="F:nucleic acid binding"/>
    <property type="evidence" value="ECO:0007669"/>
    <property type="project" value="InterPro"/>
</dbReference>
<dbReference type="Gene3D" id="3.30.420.10">
    <property type="entry name" value="Ribonuclease H-like superfamily/Ribonuclease H"/>
    <property type="match status" value="1"/>
</dbReference>
<comment type="caution">
    <text evidence="1">The sequence shown here is derived from an EMBL/GenBank/DDBJ whole genome shotgun (WGS) entry which is preliminary data.</text>
</comment>
<proteinExistence type="predicted"/>
<reference evidence="1 2" key="1">
    <citation type="submission" date="2015-12" db="EMBL/GenBank/DDBJ databases">
        <title>Draft genome sequence of Moniliophthora roreri, the causal agent of frosty pod rot of cacao.</title>
        <authorList>
            <person name="Aime M.C."/>
            <person name="Diaz-Valderrama J.R."/>
            <person name="Kijpornyongpan T."/>
            <person name="Phillips-Mora W."/>
        </authorList>
    </citation>
    <scope>NUCLEOTIDE SEQUENCE [LARGE SCALE GENOMIC DNA]</scope>
    <source>
        <strain evidence="1 2">MCA 2952</strain>
    </source>
</reference>
<protein>
    <submittedName>
        <fullName evidence="1">Putative polyprotein</fullName>
    </submittedName>
</protein>
<organism evidence="1 2">
    <name type="scientific">Moniliophthora roreri</name>
    <name type="common">Frosty pod rot fungus</name>
    <name type="synonym">Monilia roreri</name>
    <dbReference type="NCBI Taxonomy" id="221103"/>
    <lineage>
        <taxon>Eukaryota</taxon>
        <taxon>Fungi</taxon>
        <taxon>Dikarya</taxon>
        <taxon>Basidiomycota</taxon>
        <taxon>Agaricomycotina</taxon>
        <taxon>Agaricomycetes</taxon>
        <taxon>Agaricomycetidae</taxon>
        <taxon>Agaricales</taxon>
        <taxon>Marasmiineae</taxon>
        <taxon>Marasmiaceae</taxon>
        <taxon>Moniliophthora</taxon>
    </lineage>
</organism>
<sequence>MPTGVGGYKYIFQAIEPTILWPEARALKALKSSSVAKFIYEELISRFACIPVLSFDGGSEFKGEVKWNSKPVANWNGISEFTRTMKKAIGGILPWQSITHVKSTFVAKLMYAAMGMWVCNGELLAEVWMNHAGSLIHTASNLENDVD</sequence>